<reference evidence="2" key="1">
    <citation type="journal article" date="2019" name="MBio">
        <title>Comparative genomics for the elucidation of multidrug resistance (MDR) in Candida lusitaniae.</title>
        <authorList>
            <person name="Kannan A."/>
            <person name="Asner S.A."/>
            <person name="Trachsel E."/>
            <person name="Kelly S."/>
            <person name="Parker J."/>
            <person name="Sanglard D."/>
        </authorList>
    </citation>
    <scope>NUCLEOTIDE SEQUENCE [LARGE SCALE GENOMIC DNA]</scope>
    <source>
        <strain evidence="2">P1</strain>
    </source>
</reference>
<name>A0ACD0WN08_CLALS</name>
<gene>
    <name evidence="1" type="ORF">EJF14_40706</name>
</gene>
<evidence type="ECO:0000313" key="1">
    <source>
        <dbReference type="EMBL" id="QFZ28660.1"/>
    </source>
</evidence>
<dbReference type="EMBL" id="CP038487">
    <property type="protein sequence ID" value="QFZ28660.1"/>
    <property type="molecule type" value="Genomic_DNA"/>
</dbReference>
<proteinExistence type="predicted"/>
<keyword evidence="2" id="KW-1185">Reference proteome</keyword>
<protein>
    <submittedName>
        <fullName evidence="1">Uncharacterized protein</fullName>
    </submittedName>
</protein>
<sequence>MPQRYVDSLRGQMLVILMFLVALTICNVFFWYIVYQLHFCIAPIRGKIMNVQSATPANIIRPNGISYKHKLTGSIASPGDCTFKRGFTSSLSCISTLRSTTVVTVTLLRKVHFSTYYSYV</sequence>
<dbReference type="Proteomes" id="UP000326582">
    <property type="component" value="Chromosome 4"/>
</dbReference>
<accession>A0ACD0WN08</accession>
<organism evidence="1 2">
    <name type="scientific">Clavispora lusitaniae</name>
    <name type="common">Candida lusitaniae</name>
    <dbReference type="NCBI Taxonomy" id="36911"/>
    <lineage>
        <taxon>Eukaryota</taxon>
        <taxon>Fungi</taxon>
        <taxon>Dikarya</taxon>
        <taxon>Ascomycota</taxon>
        <taxon>Saccharomycotina</taxon>
        <taxon>Pichiomycetes</taxon>
        <taxon>Metschnikowiaceae</taxon>
        <taxon>Clavispora</taxon>
    </lineage>
</organism>
<evidence type="ECO:0000313" key="2">
    <source>
        <dbReference type="Proteomes" id="UP000326582"/>
    </source>
</evidence>